<dbReference type="PRINTS" id="PR00812">
    <property type="entry name" value="BCTERIALGSPF"/>
</dbReference>
<evidence type="ECO:0000259" key="8">
    <source>
        <dbReference type="Pfam" id="PF00482"/>
    </source>
</evidence>
<reference evidence="10" key="1">
    <citation type="submission" date="2009-09" db="EMBL/GenBank/DDBJ databases">
        <title>The complete chromosome of Sebaldella termitidis ATCC 33386.</title>
        <authorList>
            <consortium name="US DOE Joint Genome Institute (JGI-PGF)"/>
            <person name="Lucas S."/>
            <person name="Copeland A."/>
            <person name="Lapidus A."/>
            <person name="Glavina del Rio T."/>
            <person name="Dalin E."/>
            <person name="Tice H."/>
            <person name="Bruce D."/>
            <person name="Goodwin L."/>
            <person name="Pitluck S."/>
            <person name="Kyrpides N."/>
            <person name="Mavromatis K."/>
            <person name="Ivanova N."/>
            <person name="Mikhailova N."/>
            <person name="Sims D."/>
            <person name="Meincke L."/>
            <person name="Brettin T."/>
            <person name="Detter J.C."/>
            <person name="Han C."/>
            <person name="Larimer F."/>
            <person name="Land M."/>
            <person name="Hauser L."/>
            <person name="Markowitz V."/>
            <person name="Cheng J.F."/>
            <person name="Hugenholtz P."/>
            <person name="Woyke T."/>
            <person name="Wu D."/>
            <person name="Eisen J.A."/>
        </authorList>
    </citation>
    <scope>NUCLEOTIDE SEQUENCE [LARGE SCALE GENOMIC DNA]</scope>
    <source>
        <strain evidence="10">ATCC 33386 / NCTC 11300</strain>
    </source>
</reference>
<evidence type="ECO:0000256" key="6">
    <source>
        <dbReference type="ARBA" id="ARBA00023136"/>
    </source>
</evidence>
<comment type="subcellular location">
    <subcellularLocation>
        <location evidence="1">Cell membrane</location>
        <topology evidence="1">Multi-pass membrane protein</topology>
    </subcellularLocation>
</comment>
<dbReference type="InterPro" id="IPR018076">
    <property type="entry name" value="T2SS_GspF_dom"/>
</dbReference>
<keyword evidence="5 7" id="KW-1133">Transmembrane helix</keyword>
<feature type="domain" description="Type II secretion system protein GspF" evidence="8">
    <location>
        <begin position="59"/>
        <end position="179"/>
    </location>
</feature>
<dbReference type="InterPro" id="IPR042094">
    <property type="entry name" value="T2SS_GspF_sf"/>
</dbReference>
<dbReference type="STRING" id="526218.Sterm_0231"/>
<dbReference type="PANTHER" id="PTHR30012:SF0">
    <property type="entry name" value="TYPE II SECRETION SYSTEM PROTEIN F-RELATED"/>
    <property type="match status" value="1"/>
</dbReference>
<dbReference type="Proteomes" id="UP000000845">
    <property type="component" value="Chromosome"/>
</dbReference>
<evidence type="ECO:0000256" key="1">
    <source>
        <dbReference type="ARBA" id="ARBA00004651"/>
    </source>
</evidence>
<dbReference type="RefSeq" id="WP_012859715.1">
    <property type="nucleotide sequence ID" value="NC_013517.1"/>
</dbReference>
<evidence type="ECO:0000313" key="9">
    <source>
        <dbReference type="EMBL" id="ACZ07116.1"/>
    </source>
</evidence>
<reference evidence="9 10" key="2">
    <citation type="journal article" date="2010" name="Stand. Genomic Sci.">
        <title>Complete genome sequence of Sebaldella termitidis type strain (NCTC 11300).</title>
        <authorList>
            <person name="Harmon-Smith M."/>
            <person name="Celia L."/>
            <person name="Chertkov O."/>
            <person name="Lapidus A."/>
            <person name="Copeland A."/>
            <person name="Glavina Del Rio T."/>
            <person name="Nolan M."/>
            <person name="Lucas S."/>
            <person name="Tice H."/>
            <person name="Cheng J.F."/>
            <person name="Han C."/>
            <person name="Detter J.C."/>
            <person name="Bruce D."/>
            <person name="Goodwin L."/>
            <person name="Pitluck S."/>
            <person name="Pati A."/>
            <person name="Liolios K."/>
            <person name="Ivanova N."/>
            <person name="Mavromatis K."/>
            <person name="Mikhailova N."/>
            <person name="Chen A."/>
            <person name="Palaniappan K."/>
            <person name="Land M."/>
            <person name="Hauser L."/>
            <person name="Chang Y.J."/>
            <person name="Jeffries C.D."/>
            <person name="Brettin T."/>
            <person name="Goker M."/>
            <person name="Beck B."/>
            <person name="Bristow J."/>
            <person name="Eisen J.A."/>
            <person name="Markowitz V."/>
            <person name="Hugenholtz P."/>
            <person name="Kyrpides N.C."/>
            <person name="Klenk H.P."/>
            <person name="Chen F."/>
        </authorList>
    </citation>
    <scope>NUCLEOTIDE SEQUENCE [LARGE SCALE GENOMIC DNA]</scope>
    <source>
        <strain evidence="10">ATCC 33386 / NCTC 11300</strain>
    </source>
</reference>
<proteinExistence type="inferred from homology"/>
<gene>
    <name evidence="9" type="ordered locus">Sterm_0231</name>
</gene>
<keyword evidence="6 7" id="KW-0472">Membrane</keyword>
<evidence type="ECO:0000256" key="4">
    <source>
        <dbReference type="ARBA" id="ARBA00022692"/>
    </source>
</evidence>
<organism evidence="9 10">
    <name type="scientific">Sebaldella termitidis (strain ATCC 33386 / NCTC 11300)</name>
    <dbReference type="NCBI Taxonomy" id="526218"/>
    <lineage>
        <taxon>Bacteria</taxon>
        <taxon>Fusobacteriati</taxon>
        <taxon>Fusobacteriota</taxon>
        <taxon>Fusobacteriia</taxon>
        <taxon>Fusobacteriales</taxon>
        <taxon>Leptotrichiaceae</taxon>
        <taxon>Sebaldella</taxon>
    </lineage>
</organism>
<keyword evidence="4 7" id="KW-0812">Transmembrane</keyword>
<evidence type="ECO:0000256" key="5">
    <source>
        <dbReference type="ARBA" id="ARBA00022989"/>
    </source>
</evidence>
<feature type="transmembrane region" description="Helical" evidence="7">
    <location>
        <begin position="355"/>
        <end position="380"/>
    </location>
</feature>
<dbReference type="PANTHER" id="PTHR30012">
    <property type="entry name" value="GENERAL SECRETION PATHWAY PROTEIN"/>
    <property type="match status" value="1"/>
</dbReference>
<dbReference type="Gene3D" id="1.20.81.30">
    <property type="entry name" value="Type II secretion system (T2SS), domain F"/>
    <property type="match status" value="2"/>
</dbReference>
<keyword evidence="10" id="KW-1185">Reference proteome</keyword>
<feature type="transmembrane region" description="Helical" evidence="7">
    <location>
        <begin position="158"/>
        <end position="178"/>
    </location>
</feature>
<sequence>MKIKFKYMDKGFNKKSSVLEFKNEKEFYDYIKIQKYTLLHHKKILSLKSRVKTGEFTTFITSLYFLVKADIRIADALSILAENFSGALKDNISNAVSALKAGKTLREGFAFITDDKIFLNTMEIAEESGNILLPLENLKNKYEFEQELKKEIINLSMYPALVLGTSIIIISILFKFVVPKFSGIYNDLNKEIPLLTKIMIKLSNLYGKYFIIISISVIGLFFFSITYCKKNKENFEKLLIKFPAVKKLYQEFRILYFSQSMSILLNSGVEIIRSIELSAQTAGSLLEKELKILVKKLEQGHSISTIIENMQFFDNEYKNYILIGEETGNLGFVFSHITDIYFMRIKEKTKRFLKILEPVSIIFIAFFIGLIVISVLLPVFRLGENLNI</sequence>
<dbReference type="EMBL" id="CP001739">
    <property type="protein sequence ID" value="ACZ07116.1"/>
    <property type="molecule type" value="Genomic_DNA"/>
</dbReference>
<evidence type="ECO:0000256" key="7">
    <source>
        <dbReference type="SAM" id="Phobius"/>
    </source>
</evidence>
<protein>
    <submittedName>
        <fullName evidence="9">Type II secretion system protein</fullName>
    </submittedName>
</protein>
<dbReference type="eggNOG" id="COG1459">
    <property type="taxonomic scope" value="Bacteria"/>
</dbReference>
<name>D1AKV0_SEBTE</name>
<dbReference type="AlphaFoldDB" id="D1AKV0"/>
<feature type="transmembrane region" description="Helical" evidence="7">
    <location>
        <begin position="209"/>
        <end position="228"/>
    </location>
</feature>
<evidence type="ECO:0000256" key="3">
    <source>
        <dbReference type="ARBA" id="ARBA00022475"/>
    </source>
</evidence>
<accession>D1AKV0</accession>
<dbReference type="KEGG" id="str:Sterm_0231"/>
<evidence type="ECO:0000256" key="2">
    <source>
        <dbReference type="ARBA" id="ARBA00005745"/>
    </source>
</evidence>
<dbReference type="GO" id="GO:0005886">
    <property type="term" value="C:plasma membrane"/>
    <property type="evidence" value="ECO:0007669"/>
    <property type="project" value="UniProtKB-SubCell"/>
</dbReference>
<feature type="domain" description="Type II secretion system protein GspF" evidence="8">
    <location>
        <begin position="257"/>
        <end position="378"/>
    </location>
</feature>
<dbReference type="InterPro" id="IPR003004">
    <property type="entry name" value="GspF/PilC"/>
</dbReference>
<comment type="similarity">
    <text evidence="2">Belongs to the GSP F family.</text>
</comment>
<evidence type="ECO:0000313" key="10">
    <source>
        <dbReference type="Proteomes" id="UP000000845"/>
    </source>
</evidence>
<dbReference type="Pfam" id="PF00482">
    <property type="entry name" value="T2SSF"/>
    <property type="match status" value="2"/>
</dbReference>
<dbReference type="HOGENOM" id="CLU_035032_2_2_0"/>
<keyword evidence="3" id="KW-1003">Cell membrane</keyword>